<protein>
    <submittedName>
        <fullName evidence="1">Uncharacterized protein</fullName>
    </submittedName>
</protein>
<evidence type="ECO:0000313" key="1">
    <source>
        <dbReference type="EMBL" id="MBG6135454.1"/>
    </source>
</evidence>
<organism evidence="1 2">
    <name type="scientific">Longispora fulva</name>
    <dbReference type="NCBI Taxonomy" id="619741"/>
    <lineage>
        <taxon>Bacteria</taxon>
        <taxon>Bacillati</taxon>
        <taxon>Actinomycetota</taxon>
        <taxon>Actinomycetes</taxon>
        <taxon>Micromonosporales</taxon>
        <taxon>Micromonosporaceae</taxon>
        <taxon>Longispora</taxon>
    </lineage>
</organism>
<reference evidence="1" key="1">
    <citation type="submission" date="2020-11" db="EMBL/GenBank/DDBJ databases">
        <title>Sequencing the genomes of 1000 actinobacteria strains.</title>
        <authorList>
            <person name="Klenk H.-P."/>
        </authorList>
    </citation>
    <scope>NUCLEOTIDE SEQUENCE</scope>
    <source>
        <strain evidence="1">DSM 45356</strain>
    </source>
</reference>
<dbReference type="Proteomes" id="UP000622552">
    <property type="component" value="Unassembled WGS sequence"/>
</dbReference>
<name>A0A8J7KH10_9ACTN</name>
<evidence type="ECO:0000313" key="2">
    <source>
        <dbReference type="Proteomes" id="UP000622552"/>
    </source>
</evidence>
<comment type="caution">
    <text evidence="1">The sequence shown here is derived from an EMBL/GenBank/DDBJ whole genome shotgun (WGS) entry which is preliminary data.</text>
</comment>
<sequence length="329" mass="36174">MSETLSTDTANPANNGEVWTEHHHAELVAELRTGATIDQIAVDLGRSVTAVEAQLKQLTPLHLDIRRTAAAEEWLRERLADEPDYDWRSVILSRYAAEGRQYWTVADDDVLRDGWQRRTPLPRLALAVRASEMLVARRLVTLHLADDLISVVDQLGCAPGGSVEARYRIARDDRAVTLHTLVVDTPRGWHVSVHGSVEEARATLNRVDPDRRLPWRIASRTPGGGVDGPVLGPGMSAGHVPGGQRPGPDERYPVAPGTMRNYICADCAQPVHWSADHGWTHHQPGRGEQVYCPYFDTGPQKVLAVELAPAGPGDFSPSLRIIGAQNLKH</sequence>
<dbReference type="EMBL" id="JADOUF010000001">
    <property type="protein sequence ID" value="MBG6135454.1"/>
    <property type="molecule type" value="Genomic_DNA"/>
</dbReference>
<proteinExistence type="predicted"/>
<keyword evidence="2" id="KW-1185">Reference proteome</keyword>
<accession>A0A8J7KH10</accession>
<dbReference type="RefSeq" id="WP_197002559.1">
    <property type="nucleotide sequence ID" value="NZ_BONS01000003.1"/>
</dbReference>
<gene>
    <name evidence="1" type="ORF">IW245_001648</name>
</gene>
<dbReference type="AlphaFoldDB" id="A0A8J7KH10"/>